<protein>
    <submittedName>
        <fullName evidence="1">Uncharacterized protein</fullName>
    </submittedName>
</protein>
<dbReference type="EMBL" id="CM026425">
    <property type="protein sequence ID" value="KAG0576473.1"/>
    <property type="molecule type" value="Genomic_DNA"/>
</dbReference>
<comment type="caution">
    <text evidence="1">The sequence shown here is derived from an EMBL/GenBank/DDBJ whole genome shotgun (WGS) entry which is preliminary data.</text>
</comment>
<evidence type="ECO:0000313" key="1">
    <source>
        <dbReference type="EMBL" id="KAG0576473.1"/>
    </source>
</evidence>
<gene>
    <name evidence="1" type="ORF">KC19_5G082700</name>
</gene>
<accession>A0A8T0I1C5</accession>
<dbReference type="AlphaFoldDB" id="A0A8T0I1C5"/>
<reference evidence="1" key="1">
    <citation type="submission" date="2020-06" db="EMBL/GenBank/DDBJ databases">
        <title>WGS assembly of Ceratodon purpureus strain R40.</title>
        <authorList>
            <person name="Carey S.B."/>
            <person name="Jenkins J."/>
            <person name="Shu S."/>
            <person name="Lovell J.T."/>
            <person name="Sreedasyam A."/>
            <person name="Maumus F."/>
            <person name="Tiley G.P."/>
            <person name="Fernandez-Pozo N."/>
            <person name="Barry K."/>
            <person name="Chen C."/>
            <person name="Wang M."/>
            <person name="Lipzen A."/>
            <person name="Daum C."/>
            <person name="Saski C.A."/>
            <person name="Payton A.C."/>
            <person name="Mcbreen J.C."/>
            <person name="Conrad R.E."/>
            <person name="Kollar L.M."/>
            <person name="Olsson S."/>
            <person name="Huttunen S."/>
            <person name="Landis J.B."/>
            <person name="Wickett N.J."/>
            <person name="Johnson M.G."/>
            <person name="Rensing S.A."/>
            <person name="Grimwood J."/>
            <person name="Schmutz J."/>
            <person name="Mcdaniel S.F."/>
        </authorList>
    </citation>
    <scope>NUCLEOTIDE SEQUENCE</scope>
    <source>
        <strain evidence="1">R40</strain>
    </source>
</reference>
<organism evidence="1 2">
    <name type="scientific">Ceratodon purpureus</name>
    <name type="common">Fire moss</name>
    <name type="synonym">Dicranum purpureum</name>
    <dbReference type="NCBI Taxonomy" id="3225"/>
    <lineage>
        <taxon>Eukaryota</taxon>
        <taxon>Viridiplantae</taxon>
        <taxon>Streptophyta</taxon>
        <taxon>Embryophyta</taxon>
        <taxon>Bryophyta</taxon>
        <taxon>Bryophytina</taxon>
        <taxon>Bryopsida</taxon>
        <taxon>Dicranidae</taxon>
        <taxon>Pseudoditrichales</taxon>
        <taxon>Ditrichaceae</taxon>
        <taxon>Ceratodon</taxon>
    </lineage>
</organism>
<sequence>LLVCPSCLCDPHRGSPSPRSLCMSNIAHKRSMMGVKDPPFYSIVENTEIVINSGTKLKLALATCLHSLEISN</sequence>
<keyword evidence="2" id="KW-1185">Reference proteome</keyword>
<proteinExistence type="predicted"/>
<name>A0A8T0I1C5_CERPU</name>
<evidence type="ECO:0000313" key="2">
    <source>
        <dbReference type="Proteomes" id="UP000822688"/>
    </source>
</evidence>
<dbReference type="Proteomes" id="UP000822688">
    <property type="component" value="Chromosome 5"/>
</dbReference>
<feature type="non-terminal residue" evidence="1">
    <location>
        <position position="1"/>
    </location>
</feature>